<keyword evidence="2" id="KW-1185">Reference proteome</keyword>
<reference evidence="1" key="1">
    <citation type="submission" date="2020-12" db="EMBL/GenBank/DDBJ databases">
        <authorList>
            <person name="Iha C."/>
        </authorList>
    </citation>
    <scope>NUCLEOTIDE SEQUENCE</scope>
</reference>
<sequence length="153" mass="17979">MWWDERGLMGCVPDRPHGRKLKAVVDLDCDYLRSLVLEGFSRRPEWVVQGRHSEEPGEDEAADLRNDLGGGPLLYWGEYERINWSAIERGDQHCNCYCIRKGLIRKAQFAHNLKKWSLKRPEGWIARSLPETHIMDVYHPDYLEEALYDVPER</sequence>
<dbReference type="InterPro" id="IPR027746">
    <property type="entry name" value="TTL"/>
</dbReference>
<organism evidence="1 2">
    <name type="scientific">Ostreobium quekettii</name>
    <dbReference type="NCBI Taxonomy" id="121088"/>
    <lineage>
        <taxon>Eukaryota</taxon>
        <taxon>Viridiplantae</taxon>
        <taxon>Chlorophyta</taxon>
        <taxon>core chlorophytes</taxon>
        <taxon>Ulvophyceae</taxon>
        <taxon>TCBD clade</taxon>
        <taxon>Bryopsidales</taxon>
        <taxon>Ostreobineae</taxon>
        <taxon>Ostreobiaceae</taxon>
        <taxon>Ostreobium</taxon>
    </lineage>
</organism>
<dbReference type="GO" id="GO:0000932">
    <property type="term" value="C:P-body"/>
    <property type="evidence" value="ECO:0007669"/>
    <property type="project" value="TreeGrafter"/>
</dbReference>
<dbReference type="PANTHER" id="PTHR47551">
    <property type="entry name" value="TUBULIN--TYROSINE LIGASE PBY1-RELATED"/>
    <property type="match status" value="1"/>
</dbReference>
<proteinExistence type="predicted"/>
<evidence type="ECO:0000313" key="2">
    <source>
        <dbReference type="Proteomes" id="UP000708148"/>
    </source>
</evidence>
<dbReference type="Proteomes" id="UP000708148">
    <property type="component" value="Unassembled WGS sequence"/>
</dbReference>
<protein>
    <submittedName>
        <fullName evidence="1">Uncharacterized protein</fullName>
    </submittedName>
</protein>
<comment type="caution">
    <text evidence="1">The sequence shown here is derived from an EMBL/GenBank/DDBJ whole genome shotgun (WGS) entry which is preliminary data.</text>
</comment>
<gene>
    <name evidence="1" type="ORF">OSTQU699_LOCUS6795</name>
</gene>
<dbReference type="OrthoDB" id="202825at2759"/>
<accession>A0A8S1J2V2</accession>
<evidence type="ECO:0000313" key="1">
    <source>
        <dbReference type="EMBL" id="CAD7701436.1"/>
    </source>
</evidence>
<dbReference type="EMBL" id="CAJHUC010001535">
    <property type="protein sequence ID" value="CAD7701436.1"/>
    <property type="molecule type" value="Genomic_DNA"/>
</dbReference>
<dbReference type="PANTHER" id="PTHR47551:SF1">
    <property type="entry name" value="TUBULIN--TYROSINE LIGASE PBY1-RELATED"/>
    <property type="match status" value="1"/>
</dbReference>
<name>A0A8S1J2V2_9CHLO</name>
<dbReference type="AlphaFoldDB" id="A0A8S1J2V2"/>